<reference evidence="7 8" key="1">
    <citation type="submission" date="2017-02" db="EMBL/GenBank/DDBJ databases">
        <authorList>
            <person name="Peterson S.W."/>
        </authorList>
    </citation>
    <scope>NUCLEOTIDE SEQUENCE [LARGE SCALE GENOMIC DNA]</scope>
    <source>
        <strain evidence="7 8">ATCC BAA-1030</strain>
    </source>
</reference>
<evidence type="ECO:0000256" key="5">
    <source>
        <dbReference type="ARBA" id="ARBA00022683"/>
    </source>
</evidence>
<dbReference type="SUPFAM" id="SSF55804">
    <property type="entry name" value="Phoshotransferase/anion transport protein"/>
    <property type="match status" value="1"/>
</dbReference>
<dbReference type="PANTHER" id="PTHR47738">
    <property type="entry name" value="PTS SYSTEM FRUCTOSE-LIKE EIIA COMPONENT-RELATED"/>
    <property type="match status" value="1"/>
</dbReference>
<keyword evidence="4" id="KW-0808">Transferase</keyword>
<evidence type="ECO:0000256" key="1">
    <source>
        <dbReference type="ARBA" id="ARBA00022448"/>
    </source>
</evidence>
<dbReference type="InterPro" id="IPR004715">
    <property type="entry name" value="PTS_IIA_fruc"/>
</dbReference>
<evidence type="ECO:0000313" key="8">
    <source>
        <dbReference type="Proteomes" id="UP000190328"/>
    </source>
</evidence>
<dbReference type="InterPro" id="IPR002178">
    <property type="entry name" value="PTS_EIIA_type-2_dom"/>
</dbReference>
<dbReference type="PANTHER" id="PTHR47738:SF1">
    <property type="entry name" value="NITROGEN REGULATORY PROTEIN"/>
    <property type="match status" value="1"/>
</dbReference>
<keyword evidence="5" id="KW-0598">Phosphotransferase system</keyword>
<gene>
    <name evidence="7" type="ORF">SAMN02745116_02563</name>
</gene>
<evidence type="ECO:0000313" key="7">
    <source>
        <dbReference type="EMBL" id="SKA14257.1"/>
    </source>
</evidence>
<proteinExistence type="predicted"/>
<dbReference type="STRING" id="263852.SAMN02745116_02563"/>
<dbReference type="GO" id="GO:0030295">
    <property type="term" value="F:protein kinase activator activity"/>
    <property type="evidence" value="ECO:0007669"/>
    <property type="project" value="TreeGrafter"/>
</dbReference>
<evidence type="ECO:0000259" key="6">
    <source>
        <dbReference type="PROSITE" id="PS51094"/>
    </source>
</evidence>
<name>A0A1T4RED2_9ENTE</name>
<evidence type="ECO:0000256" key="4">
    <source>
        <dbReference type="ARBA" id="ARBA00022679"/>
    </source>
</evidence>
<keyword evidence="2" id="KW-0597">Phosphoprotein</keyword>
<protein>
    <submittedName>
        <fullName evidence="7">PTS system IIA component, Fru family</fullName>
    </submittedName>
</protein>
<dbReference type="EMBL" id="FUXI01000046">
    <property type="protein sequence ID" value="SKA14257.1"/>
    <property type="molecule type" value="Genomic_DNA"/>
</dbReference>
<dbReference type="Pfam" id="PF00359">
    <property type="entry name" value="PTS_EIIA_2"/>
    <property type="match status" value="1"/>
</dbReference>
<dbReference type="GO" id="GO:0008982">
    <property type="term" value="F:protein-N(PI)-phosphohistidine-sugar phosphotransferase activity"/>
    <property type="evidence" value="ECO:0007669"/>
    <property type="project" value="InterPro"/>
</dbReference>
<dbReference type="Proteomes" id="UP000190328">
    <property type="component" value="Unassembled WGS sequence"/>
</dbReference>
<organism evidence="7 8">
    <name type="scientific">Pilibacter termitis</name>
    <dbReference type="NCBI Taxonomy" id="263852"/>
    <lineage>
        <taxon>Bacteria</taxon>
        <taxon>Bacillati</taxon>
        <taxon>Bacillota</taxon>
        <taxon>Bacilli</taxon>
        <taxon>Lactobacillales</taxon>
        <taxon>Enterococcaceae</taxon>
        <taxon>Pilibacter</taxon>
    </lineage>
</organism>
<dbReference type="InterPro" id="IPR051541">
    <property type="entry name" value="PTS_SugarTrans_NitroReg"/>
</dbReference>
<dbReference type="GO" id="GO:0009401">
    <property type="term" value="P:phosphoenolpyruvate-dependent sugar phosphotransferase system"/>
    <property type="evidence" value="ECO:0007669"/>
    <property type="project" value="UniProtKB-KW"/>
</dbReference>
<keyword evidence="3" id="KW-0762">Sugar transport</keyword>
<evidence type="ECO:0000256" key="2">
    <source>
        <dbReference type="ARBA" id="ARBA00022553"/>
    </source>
</evidence>
<keyword evidence="1" id="KW-0813">Transport</keyword>
<dbReference type="GO" id="GO:0016020">
    <property type="term" value="C:membrane"/>
    <property type="evidence" value="ECO:0007669"/>
    <property type="project" value="InterPro"/>
</dbReference>
<feature type="domain" description="PTS EIIA type-2" evidence="6">
    <location>
        <begin position="29"/>
        <end position="174"/>
    </location>
</feature>
<accession>A0A1T4RED2</accession>
<sequence>MNDLNGKIQRHLLGGNESKVNEKRGGEKMNFTEENILLNVERATKEELLQFISEYALEIGVATNVKEVMEDFLQREKEVSTGFTHGIAIPHAKSVAVTKCFVLYIRTKEGIDWGTLDESAVTDVFAVFVPKENSSALHLKVISSLAEELIEPEFIEVIRCLNTSSELANYLNKKLRK</sequence>
<evidence type="ECO:0000256" key="3">
    <source>
        <dbReference type="ARBA" id="ARBA00022597"/>
    </source>
</evidence>
<dbReference type="PROSITE" id="PS51094">
    <property type="entry name" value="PTS_EIIA_TYPE_2"/>
    <property type="match status" value="1"/>
</dbReference>
<dbReference type="InterPro" id="IPR016152">
    <property type="entry name" value="PTrfase/Anion_transptr"/>
</dbReference>
<dbReference type="Gene3D" id="3.40.930.10">
    <property type="entry name" value="Mannitol-specific EII, Chain A"/>
    <property type="match status" value="1"/>
</dbReference>
<dbReference type="NCBIfam" id="TIGR00848">
    <property type="entry name" value="fruA"/>
    <property type="match status" value="1"/>
</dbReference>
<keyword evidence="8" id="KW-1185">Reference proteome</keyword>
<dbReference type="AlphaFoldDB" id="A0A1T4RED2"/>
<dbReference type="CDD" id="cd00211">
    <property type="entry name" value="PTS_IIA_fru"/>
    <property type="match status" value="1"/>
</dbReference>